<evidence type="ECO:0000256" key="2">
    <source>
        <dbReference type="ARBA" id="ARBA00022448"/>
    </source>
</evidence>
<evidence type="ECO:0000256" key="6">
    <source>
        <dbReference type="ARBA" id="ARBA00023136"/>
    </source>
</evidence>
<proteinExistence type="inferred from homology"/>
<dbReference type="Gene3D" id="1.10.3720.10">
    <property type="entry name" value="MetI-like"/>
    <property type="match status" value="1"/>
</dbReference>
<accession>A0A7X0VWR4</accession>
<dbReference type="SUPFAM" id="SSF161098">
    <property type="entry name" value="MetI-like"/>
    <property type="match status" value="1"/>
</dbReference>
<evidence type="ECO:0000259" key="8">
    <source>
        <dbReference type="PROSITE" id="PS50928"/>
    </source>
</evidence>
<dbReference type="Pfam" id="PF00528">
    <property type="entry name" value="BPD_transp_1"/>
    <property type="match status" value="1"/>
</dbReference>
<dbReference type="GO" id="GO:0005886">
    <property type="term" value="C:plasma membrane"/>
    <property type="evidence" value="ECO:0007669"/>
    <property type="project" value="UniProtKB-SubCell"/>
</dbReference>
<feature type="domain" description="ABC transmembrane type-1" evidence="8">
    <location>
        <begin position="78"/>
        <end position="274"/>
    </location>
</feature>
<evidence type="ECO:0000256" key="5">
    <source>
        <dbReference type="ARBA" id="ARBA00022989"/>
    </source>
</evidence>
<gene>
    <name evidence="9" type="ORF">H7C18_20220</name>
</gene>
<keyword evidence="3" id="KW-1003">Cell membrane</keyword>
<evidence type="ECO:0000256" key="4">
    <source>
        <dbReference type="ARBA" id="ARBA00022692"/>
    </source>
</evidence>
<sequence>MEKSAPNRAAGEKAFDTAIYIIASVILAIVLYPLVFIVSASFSDPGEVVAGHMWLWPKGWSVQSYKLVFENGDVWRGYLNTIVYAVVGVCVNLVMTVLAAYPLSRQDLPGRNVFMFGYVFTMFFSGGLIPTYLVVRDLGLVNTMWALIVPTAIATFNLIIMRTFFQTIPVELQESASMDGCTNGRLLLSVVLPLSKPILAVMLLYYGVAHWNSFFNALIYLNDHDKYPLQLILREILIQNQATADLNDPNFADRIMMAESIKYALIVVASIPVLLLYPFVQRYFVQGVMIGAIKG</sequence>
<protein>
    <submittedName>
        <fullName evidence="9">Carbohydrate ABC transporter permease</fullName>
    </submittedName>
</protein>
<dbReference type="PANTHER" id="PTHR43744:SF9">
    <property type="entry name" value="POLYGALACTURONAN_RHAMNOGALACTURONAN TRANSPORT SYSTEM PERMEASE PROTEIN YTCP"/>
    <property type="match status" value="1"/>
</dbReference>
<comment type="caution">
    <text evidence="9">The sequence shown here is derived from an EMBL/GenBank/DDBJ whole genome shotgun (WGS) entry which is preliminary data.</text>
</comment>
<evidence type="ECO:0000256" key="1">
    <source>
        <dbReference type="ARBA" id="ARBA00004651"/>
    </source>
</evidence>
<dbReference type="PROSITE" id="PS50928">
    <property type="entry name" value="ABC_TM1"/>
    <property type="match status" value="1"/>
</dbReference>
<dbReference type="CDD" id="cd06261">
    <property type="entry name" value="TM_PBP2"/>
    <property type="match status" value="1"/>
</dbReference>
<keyword evidence="2 7" id="KW-0813">Transport</keyword>
<dbReference type="AlphaFoldDB" id="A0A7X0VWR4"/>
<organism evidence="9 10">
    <name type="scientific">Cohnella zeiphila</name>
    <dbReference type="NCBI Taxonomy" id="2761120"/>
    <lineage>
        <taxon>Bacteria</taxon>
        <taxon>Bacillati</taxon>
        <taxon>Bacillota</taxon>
        <taxon>Bacilli</taxon>
        <taxon>Bacillales</taxon>
        <taxon>Paenibacillaceae</taxon>
        <taxon>Cohnella</taxon>
    </lineage>
</organism>
<feature type="transmembrane region" description="Helical" evidence="7">
    <location>
        <begin position="82"/>
        <end position="101"/>
    </location>
</feature>
<keyword evidence="5 7" id="KW-1133">Transmembrane helix</keyword>
<dbReference type="InterPro" id="IPR035906">
    <property type="entry name" value="MetI-like_sf"/>
</dbReference>
<comment type="subcellular location">
    <subcellularLocation>
        <location evidence="1 7">Cell membrane</location>
        <topology evidence="1 7">Multi-pass membrane protein</topology>
    </subcellularLocation>
</comment>
<name>A0A7X0VWR4_9BACL</name>
<evidence type="ECO:0000313" key="10">
    <source>
        <dbReference type="Proteomes" id="UP000564644"/>
    </source>
</evidence>
<evidence type="ECO:0000256" key="7">
    <source>
        <dbReference type="RuleBase" id="RU363032"/>
    </source>
</evidence>
<feature type="transmembrane region" description="Helical" evidence="7">
    <location>
        <begin position="186"/>
        <end position="208"/>
    </location>
</feature>
<dbReference type="InterPro" id="IPR000515">
    <property type="entry name" value="MetI-like"/>
</dbReference>
<evidence type="ECO:0000313" key="9">
    <source>
        <dbReference type="EMBL" id="MBB6733251.1"/>
    </source>
</evidence>
<keyword evidence="4 7" id="KW-0812">Transmembrane</keyword>
<dbReference type="EMBL" id="JACJVO010000025">
    <property type="protein sequence ID" value="MBB6733251.1"/>
    <property type="molecule type" value="Genomic_DNA"/>
</dbReference>
<dbReference type="PANTHER" id="PTHR43744">
    <property type="entry name" value="ABC TRANSPORTER PERMEASE PROTEIN MG189-RELATED-RELATED"/>
    <property type="match status" value="1"/>
</dbReference>
<feature type="transmembrane region" description="Helical" evidence="7">
    <location>
        <begin position="113"/>
        <end position="133"/>
    </location>
</feature>
<dbReference type="GO" id="GO:0055085">
    <property type="term" value="P:transmembrane transport"/>
    <property type="evidence" value="ECO:0007669"/>
    <property type="project" value="InterPro"/>
</dbReference>
<reference evidence="9 10" key="1">
    <citation type="submission" date="2020-08" db="EMBL/GenBank/DDBJ databases">
        <title>Cohnella phylogeny.</title>
        <authorList>
            <person name="Dunlap C."/>
        </authorList>
    </citation>
    <scope>NUCLEOTIDE SEQUENCE [LARGE SCALE GENOMIC DNA]</scope>
    <source>
        <strain evidence="9 10">CBP 2801</strain>
    </source>
</reference>
<dbReference type="Proteomes" id="UP000564644">
    <property type="component" value="Unassembled WGS sequence"/>
</dbReference>
<feature type="transmembrane region" description="Helical" evidence="7">
    <location>
        <begin position="145"/>
        <end position="165"/>
    </location>
</feature>
<comment type="similarity">
    <text evidence="7">Belongs to the binding-protein-dependent transport system permease family.</text>
</comment>
<feature type="transmembrane region" description="Helical" evidence="7">
    <location>
        <begin position="20"/>
        <end position="42"/>
    </location>
</feature>
<dbReference type="RefSeq" id="WP_185130918.1">
    <property type="nucleotide sequence ID" value="NZ_JACJVO010000025.1"/>
</dbReference>
<evidence type="ECO:0000256" key="3">
    <source>
        <dbReference type="ARBA" id="ARBA00022475"/>
    </source>
</evidence>
<keyword evidence="10" id="KW-1185">Reference proteome</keyword>
<feature type="transmembrane region" description="Helical" evidence="7">
    <location>
        <begin position="261"/>
        <end position="280"/>
    </location>
</feature>
<keyword evidence="6 7" id="KW-0472">Membrane</keyword>